<dbReference type="PIRSF" id="PIRSF000089">
    <property type="entry name" value="Electra_flavoP_a"/>
    <property type="match status" value="1"/>
</dbReference>
<dbReference type="InterPro" id="IPR029035">
    <property type="entry name" value="DHS-like_NAD/FAD-binding_dom"/>
</dbReference>
<feature type="domain" description="Electron transfer flavoprotein alpha/beta-subunit N-terminal" evidence="11">
    <location>
        <begin position="21"/>
        <end position="203"/>
    </location>
</feature>
<evidence type="ECO:0000256" key="6">
    <source>
        <dbReference type="ARBA" id="ARBA00022982"/>
    </source>
</evidence>
<dbReference type="GO" id="GO:0033539">
    <property type="term" value="P:fatty acid beta-oxidation using acyl-CoA dehydrogenase"/>
    <property type="evidence" value="ECO:0007669"/>
    <property type="project" value="TreeGrafter"/>
</dbReference>
<evidence type="ECO:0000259" key="11">
    <source>
        <dbReference type="SMART" id="SM00893"/>
    </source>
</evidence>
<dbReference type="GO" id="GO:0050660">
    <property type="term" value="F:flavin adenine dinucleotide binding"/>
    <property type="evidence" value="ECO:0007669"/>
    <property type="project" value="InterPro"/>
</dbReference>
<name>Q05AW5_XENLA</name>
<dbReference type="InterPro" id="IPR014731">
    <property type="entry name" value="ETF_asu_C"/>
</dbReference>
<dbReference type="PROSITE" id="PS00696">
    <property type="entry name" value="ETF_ALPHA"/>
    <property type="match status" value="1"/>
</dbReference>
<proteinExistence type="evidence at transcript level"/>
<evidence type="ECO:0000256" key="9">
    <source>
        <dbReference type="PIRNR" id="PIRNR000089"/>
    </source>
</evidence>
<protein>
    <recommendedName>
        <fullName evidence="9">Electron transfer flavoprotein subunit alpha</fullName>
        <shortName evidence="9">Alpha-ETF</shortName>
    </recommendedName>
</protein>
<dbReference type="Pfam" id="PF01012">
    <property type="entry name" value="ETF"/>
    <property type="match status" value="1"/>
</dbReference>
<evidence type="ECO:0000256" key="2">
    <source>
        <dbReference type="ARBA" id="ARBA00005817"/>
    </source>
</evidence>
<evidence type="ECO:0000256" key="8">
    <source>
        <dbReference type="ARBA" id="ARBA00046532"/>
    </source>
</evidence>
<feature type="binding site" evidence="10">
    <location>
        <position position="300"/>
    </location>
    <ligand>
        <name>FAD</name>
        <dbReference type="ChEBI" id="CHEBI:57692"/>
    </ligand>
</feature>
<dbReference type="AlphaFoldDB" id="Q05AW5"/>
<comment type="subunit">
    <text evidence="8">Heterodimer composed of ETFA and ETFB. Identified in a complex that contains ETFA, ETFB and ETFRF1. Interaction with ETFRF1 promotes dissociation of the bound FAD and loss of electron transfer activity. Interacts with TASOR.</text>
</comment>
<dbReference type="GeneID" id="779284"/>
<comment type="subunit">
    <text evidence="9">Heterodimer of an alpha and a beta subunit.</text>
</comment>
<dbReference type="PANTHER" id="PTHR43153">
    <property type="entry name" value="ELECTRON TRANSFER FLAVOPROTEIN ALPHA"/>
    <property type="match status" value="1"/>
</dbReference>
<gene>
    <name evidence="12" type="primary">MGC154518</name>
</gene>
<evidence type="ECO:0000256" key="10">
    <source>
        <dbReference type="PIRSR" id="PIRSR000089-1"/>
    </source>
</evidence>
<accession>Q05AW5</accession>
<dbReference type="GO" id="GO:0045251">
    <property type="term" value="C:electron transfer flavoprotein complex"/>
    <property type="evidence" value="ECO:0007669"/>
    <property type="project" value="UniProtKB-ARBA"/>
</dbReference>
<keyword evidence="4 9" id="KW-0285">Flavoprotein</keyword>
<sequence>MLSGRTSRFIQTGVLRRLQSTLVVAEHADNKLSAATLSAVTAARQVGQDVTCIVAGADCKQVAAELSKVGGVTKLLVAEDAALEGLLPERVAPLLLAAQKQFNFSHIIAGATAFGKSVLPRVAAKLDVSPISDVTGIQSADTFVRTIYAGNAIMTFKSNDAVKVVTVRGTSFEPAEVAGGGAAPEVMAVEGMDKDASAYVGQELSKSDRPELTSAGNVVSGGRGLKSGENFELLYKLADKLKAAVGASRAAVDAGFVPNDMQVGQTGKIIAPDLYIAVGISGAIQHLAGMKDSKTIVAINKDPEAPIFQVADLGLVADLFKAVPEMTEKL</sequence>
<dbReference type="Gene3D" id="3.40.50.620">
    <property type="entry name" value="HUPs"/>
    <property type="match status" value="1"/>
</dbReference>
<evidence type="ECO:0000256" key="5">
    <source>
        <dbReference type="ARBA" id="ARBA00022827"/>
    </source>
</evidence>
<dbReference type="DNASU" id="779284"/>
<evidence type="ECO:0000256" key="4">
    <source>
        <dbReference type="ARBA" id="ARBA00022630"/>
    </source>
</evidence>
<dbReference type="GO" id="GO:0005759">
    <property type="term" value="C:mitochondrial matrix"/>
    <property type="evidence" value="ECO:0007669"/>
    <property type="project" value="UniProtKB-SubCell"/>
</dbReference>
<feature type="binding site" evidence="10">
    <location>
        <position position="223"/>
    </location>
    <ligand>
        <name>FAD</name>
        <dbReference type="ChEBI" id="CHEBI:57692"/>
    </ligand>
</feature>
<evidence type="ECO:0000256" key="7">
    <source>
        <dbReference type="ARBA" id="ARBA00046201"/>
    </source>
</evidence>
<organism evidence="12">
    <name type="scientific">Xenopus laevis</name>
    <name type="common">African clawed frog</name>
    <dbReference type="NCBI Taxonomy" id="8355"/>
    <lineage>
        <taxon>Eukaryota</taxon>
        <taxon>Metazoa</taxon>
        <taxon>Chordata</taxon>
        <taxon>Craniata</taxon>
        <taxon>Vertebrata</taxon>
        <taxon>Euteleostomi</taxon>
        <taxon>Amphibia</taxon>
        <taxon>Batrachia</taxon>
        <taxon>Anura</taxon>
        <taxon>Pipoidea</taxon>
        <taxon>Pipidae</taxon>
        <taxon>Xenopodinae</taxon>
        <taxon>Xenopus</taxon>
        <taxon>Xenopus</taxon>
    </lineage>
</organism>
<dbReference type="InterPro" id="IPR033947">
    <property type="entry name" value="ETF_alpha_N"/>
</dbReference>
<keyword evidence="6 9" id="KW-0249">Electron transport</keyword>
<dbReference type="InterPro" id="IPR014729">
    <property type="entry name" value="Rossmann-like_a/b/a_fold"/>
</dbReference>
<keyword evidence="5 9" id="KW-0274">FAD</keyword>
<dbReference type="InterPro" id="IPR014730">
    <property type="entry name" value="ETF_a/b_N"/>
</dbReference>
<dbReference type="SUPFAM" id="SSF52402">
    <property type="entry name" value="Adenine nucleotide alpha hydrolases-like"/>
    <property type="match status" value="1"/>
</dbReference>
<dbReference type="PANTHER" id="PTHR43153:SF1">
    <property type="entry name" value="ELECTRON TRANSFER FLAVOPROTEIN SUBUNIT ALPHA, MITOCHONDRIAL"/>
    <property type="match status" value="1"/>
</dbReference>
<comment type="function">
    <text evidence="7">Heterodimeric electron transfer flavoprotein that accepts electrons from several mitochondrial dehydrogenases, including acyl-CoA dehydrogenases, glutaryl-CoA and sarcosine dehydrogenase. It transfers the electrons to the main mitochondrial respiratory chain via ETF-ubiquinone oxidoreductase (ETF dehydrogenase). Required for normal mitochondrial fatty acid oxidation and normal amino acid metabolism.</text>
</comment>
<feature type="binding site" evidence="10">
    <location>
        <begin position="279"/>
        <end position="286"/>
    </location>
    <ligand>
        <name>FAD</name>
        <dbReference type="ChEBI" id="CHEBI:57692"/>
    </ligand>
</feature>
<dbReference type="FunFam" id="3.40.50.1220:FF:000001">
    <property type="entry name" value="Electron transfer flavoprotein, alpha subunit"/>
    <property type="match status" value="1"/>
</dbReference>
<dbReference type="EMBL" id="BC123254">
    <property type="protein sequence ID" value="AAI23255.1"/>
    <property type="molecule type" value="mRNA"/>
</dbReference>
<evidence type="ECO:0000256" key="3">
    <source>
        <dbReference type="ARBA" id="ARBA00022448"/>
    </source>
</evidence>
<dbReference type="InterPro" id="IPR001308">
    <property type="entry name" value="ETF_a/FixB"/>
</dbReference>
<dbReference type="Gene3D" id="3.40.50.1220">
    <property type="entry name" value="TPP-binding domain"/>
    <property type="match status" value="1"/>
</dbReference>
<dbReference type="FunFam" id="3.40.50.620:FF:000041">
    <property type="entry name" value="Electron transfer flavoprotein alpha subunit"/>
    <property type="match status" value="1"/>
</dbReference>
<reference evidence="12" key="1">
    <citation type="submission" date="2006-09" db="EMBL/GenBank/DDBJ databases">
        <authorList>
            <consortium name="NIH - Xenopus Gene Collection (XGC) project"/>
        </authorList>
    </citation>
    <scope>NUCLEOTIDE SEQUENCE [LARGE SCALE MRNA]</scope>
    <source>
        <tissue evidence="12">Embryo</tissue>
    </source>
</reference>
<dbReference type="Pfam" id="PF00766">
    <property type="entry name" value="ETF_alpha"/>
    <property type="match status" value="1"/>
</dbReference>
<comment type="function">
    <text evidence="9">The electron transfer flavoprotein serves as a specific electron acceptor for several dehydrogenases, including five acyl-CoA dehydrogenases, glutaryl-CoA and sarcosine dehydrogenase. It transfers the electrons to the main mitochondrial respiratory chain via ETF-ubiquinone oxidoreductase (ETF dehydrogenase).</text>
</comment>
<comment type="cofactor">
    <cofactor evidence="9 10">
        <name>FAD</name>
        <dbReference type="ChEBI" id="CHEBI:57692"/>
    </cofactor>
    <text evidence="9 10">Binds 1 FAD per dimer.</text>
</comment>
<dbReference type="SMART" id="SM00893">
    <property type="entry name" value="ETF"/>
    <property type="match status" value="1"/>
</dbReference>
<dbReference type="RefSeq" id="NP_001090373.1">
    <property type="nucleotide sequence ID" value="NM_001096904.1"/>
</dbReference>
<keyword evidence="3 9" id="KW-0813">Transport</keyword>
<dbReference type="InterPro" id="IPR018206">
    <property type="entry name" value="ETF_asu_C_CS"/>
</dbReference>
<comment type="subcellular location">
    <subcellularLocation>
        <location evidence="1 9">Mitochondrion matrix</location>
    </subcellularLocation>
</comment>
<dbReference type="GO" id="GO:0009055">
    <property type="term" value="F:electron transfer activity"/>
    <property type="evidence" value="ECO:0007669"/>
    <property type="project" value="InterPro"/>
</dbReference>
<dbReference type="SUPFAM" id="SSF52467">
    <property type="entry name" value="DHS-like NAD/FAD-binding domain"/>
    <property type="match status" value="1"/>
</dbReference>
<feature type="binding site" evidence="10">
    <location>
        <begin position="262"/>
        <end position="266"/>
    </location>
    <ligand>
        <name>FAD</name>
        <dbReference type="ChEBI" id="CHEBI:57692"/>
    </ligand>
</feature>
<dbReference type="CDD" id="cd01715">
    <property type="entry name" value="ETF_alpha"/>
    <property type="match status" value="1"/>
</dbReference>
<keyword evidence="9" id="KW-0496">Mitochondrion</keyword>
<evidence type="ECO:0000256" key="1">
    <source>
        <dbReference type="ARBA" id="ARBA00004305"/>
    </source>
</evidence>
<comment type="similarity">
    <text evidence="2 9">Belongs to the ETF alpha-subunit/FixB family.</text>
</comment>
<evidence type="ECO:0000313" key="12">
    <source>
        <dbReference type="EMBL" id="AAI23255.1"/>
    </source>
</evidence>
<feature type="binding site" evidence="10">
    <location>
        <begin position="248"/>
        <end position="249"/>
    </location>
    <ligand>
        <name>FAD</name>
        <dbReference type="ChEBI" id="CHEBI:57692"/>
    </ligand>
</feature>